<keyword evidence="4" id="KW-0963">Cytoplasm</keyword>
<keyword evidence="6" id="KW-0479">Metal-binding</keyword>
<dbReference type="EMBL" id="CM001376">
    <property type="protein sequence ID" value="EHM12970.1"/>
    <property type="molecule type" value="Genomic_DNA"/>
</dbReference>
<evidence type="ECO:0000256" key="8">
    <source>
        <dbReference type="ARBA" id="ARBA00022840"/>
    </source>
</evidence>
<dbReference type="Pfam" id="PF02367">
    <property type="entry name" value="TsaE"/>
    <property type="match status" value="1"/>
</dbReference>
<keyword evidence="12" id="KW-1185">Reference proteome</keyword>
<organism evidence="11 12">
    <name type="scientific">Jonquetella anthropi DSM 22815</name>
    <dbReference type="NCBI Taxonomy" id="885272"/>
    <lineage>
        <taxon>Bacteria</taxon>
        <taxon>Thermotogati</taxon>
        <taxon>Synergistota</taxon>
        <taxon>Synergistia</taxon>
        <taxon>Synergistales</taxon>
        <taxon>Dethiosulfovibrionaceae</taxon>
        <taxon>Jonquetella</taxon>
    </lineage>
</organism>
<dbReference type="RefSeq" id="WP_008520736.1">
    <property type="nucleotide sequence ID" value="NZ_CM001376.1"/>
</dbReference>
<accession>H0UJW1</accession>
<dbReference type="HOGENOM" id="CLU_087829_3_0_0"/>
<evidence type="ECO:0000256" key="2">
    <source>
        <dbReference type="ARBA" id="ARBA00007599"/>
    </source>
</evidence>
<comment type="similarity">
    <text evidence="2">Belongs to the TsaE family.</text>
</comment>
<keyword evidence="8" id="KW-0067">ATP-binding</keyword>
<evidence type="ECO:0000256" key="1">
    <source>
        <dbReference type="ARBA" id="ARBA00004496"/>
    </source>
</evidence>
<dbReference type="GO" id="GO:0005737">
    <property type="term" value="C:cytoplasm"/>
    <property type="evidence" value="ECO:0007669"/>
    <property type="project" value="UniProtKB-SubCell"/>
</dbReference>
<dbReference type="OrthoDB" id="9815896at2"/>
<dbReference type="Proteomes" id="UP000003806">
    <property type="component" value="Chromosome"/>
</dbReference>
<evidence type="ECO:0000256" key="3">
    <source>
        <dbReference type="ARBA" id="ARBA00019010"/>
    </source>
</evidence>
<evidence type="ECO:0000256" key="7">
    <source>
        <dbReference type="ARBA" id="ARBA00022741"/>
    </source>
</evidence>
<gene>
    <name evidence="11" type="ORF">JonanDRAFT_0568</name>
</gene>
<keyword evidence="7" id="KW-0547">Nucleotide-binding</keyword>
<dbReference type="InterPro" id="IPR003442">
    <property type="entry name" value="T6A_TsaE"/>
</dbReference>
<reference evidence="11 12" key="1">
    <citation type="submission" date="2011-11" db="EMBL/GenBank/DDBJ databases">
        <title>The Noncontiguous Finished genome of Jonquetella anthropi DSM 22815.</title>
        <authorList>
            <consortium name="US DOE Joint Genome Institute (JGI-PGF)"/>
            <person name="Lucas S."/>
            <person name="Copeland A."/>
            <person name="Lapidus A."/>
            <person name="Glavina del Rio T."/>
            <person name="Dalin E."/>
            <person name="Tice H."/>
            <person name="Bruce D."/>
            <person name="Goodwin L."/>
            <person name="Pitluck S."/>
            <person name="Peters L."/>
            <person name="Mikhailova N."/>
            <person name="Held B."/>
            <person name="Kyrpides N."/>
            <person name="Mavromatis K."/>
            <person name="Ivanova N."/>
            <person name="Markowitz V."/>
            <person name="Cheng J.-F."/>
            <person name="Hugenholtz P."/>
            <person name="Woyke T."/>
            <person name="Wu D."/>
            <person name="Gronow S."/>
            <person name="Wellnitz S."/>
            <person name="Brambilla E."/>
            <person name="Klenk H.-P."/>
            <person name="Eisen J.A."/>
        </authorList>
    </citation>
    <scope>NUCLEOTIDE SEQUENCE [LARGE SCALE GENOMIC DNA]</scope>
    <source>
        <strain evidence="11 12">DSM 22815</strain>
    </source>
</reference>
<evidence type="ECO:0000313" key="12">
    <source>
        <dbReference type="Proteomes" id="UP000003806"/>
    </source>
</evidence>
<dbReference type="NCBIfam" id="TIGR00150">
    <property type="entry name" value="T6A_YjeE"/>
    <property type="match status" value="1"/>
</dbReference>
<evidence type="ECO:0000256" key="9">
    <source>
        <dbReference type="ARBA" id="ARBA00022842"/>
    </source>
</evidence>
<dbReference type="PANTHER" id="PTHR33540">
    <property type="entry name" value="TRNA THREONYLCARBAMOYLADENOSINE BIOSYNTHESIS PROTEIN TSAE"/>
    <property type="match status" value="1"/>
</dbReference>
<evidence type="ECO:0000256" key="5">
    <source>
        <dbReference type="ARBA" id="ARBA00022694"/>
    </source>
</evidence>
<sequence length="159" mass="17687">MTGGESFSLFLATPDETVRLGEMLARCAFPGLAIFLEGDLGAGKTTLVTGMCRALGWDRPSSPTFAIVNEYPARQPLAHVDLYRLEDVDERDFGLSDYLSDGWILAIEWPDRLRAAEFPEWWRIQLTCADSGRNVRLSSSGRLACEALEKLRAEVCRGD</sequence>
<comment type="subcellular location">
    <subcellularLocation>
        <location evidence="1">Cytoplasm</location>
    </subcellularLocation>
</comment>
<evidence type="ECO:0000256" key="10">
    <source>
        <dbReference type="ARBA" id="ARBA00032441"/>
    </source>
</evidence>
<dbReference type="GO" id="GO:0005524">
    <property type="term" value="F:ATP binding"/>
    <property type="evidence" value="ECO:0007669"/>
    <property type="project" value="UniProtKB-KW"/>
</dbReference>
<protein>
    <recommendedName>
        <fullName evidence="3">tRNA threonylcarbamoyladenosine biosynthesis protein TsaE</fullName>
    </recommendedName>
    <alternativeName>
        <fullName evidence="10">t(6)A37 threonylcarbamoyladenosine biosynthesis protein TsaE</fullName>
    </alternativeName>
</protein>
<dbReference type="Gene3D" id="3.40.50.300">
    <property type="entry name" value="P-loop containing nucleotide triphosphate hydrolases"/>
    <property type="match status" value="1"/>
</dbReference>
<dbReference type="AlphaFoldDB" id="H0UJW1"/>
<evidence type="ECO:0000313" key="11">
    <source>
        <dbReference type="EMBL" id="EHM12970.1"/>
    </source>
</evidence>
<name>H0UJW1_9BACT</name>
<dbReference type="eggNOG" id="COG0802">
    <property type="taxonomic scope" value="Bacteria"/>
</dbReference>
<dbReference type="GO" id="GO:0046872">
    <property type="term" value="F:metal ion binding"/>
    <property type="evidence" value="ECO:0007669"/>
    <property type="project" value="UniProtKB-KW"/>
</dbReference>
<dbReference type="STRING" id="885272.JonanDRAFT_0568"/>
<dbReference type="SUPFAM" id="SSF52540">
    <property type="entry name" value="P-loop containing nucleoside triphosphate hydrolases"/>
    <property type="match status" value="1"/>
</dbReference>
<evidence type="ECO:0000256" key="4">
    <source>
        <dbReference type="ARBA" id="ARBA00022490"/>
    </source>
</evidence>
<dbReference type="PANTHER" id="PTHR33540:SF2">
    <property type="entry name" value="TRNA THREONYLCARBAMOYLADENOSINE BIOSYNTHESIS PROTEIN TSAE"/>
    <property type="match status" value="1"/>
</dbReference>
<proteinExistence type="inferred from homology"/>
<dbReference type="GO" id="GO:0002949">
    <property type="term" value="P:tRNA threonylcarbamoyladenosine modification"/>
    <property type="evidence" value="ECO:0007669"/>
    <property type="project" value="InterPro"/>
</dbReference>
<keyword evidence="9" id="KW-0460">Magnesium</keyword>
<keyword evidence="5" id="KW-0819">tRNA processing</keyword>
<dbReference type="InterPro" id="IPR027417">
    <property type="entry name" value="P-loop_NTPase"/>
</dbReference>
<evidence type="ECO:0000256" key="6">
    <source>
        <dbReference type="ARBA" id="ARBA00022723"/>
    </source>
</evidence>